<reference evidence="2 3" key="1">
    <citation type="submission" date="2019-03" db="EMBL/GenBank/DDBJ databases">
        <title>Genomic Encyclopedia of Type Strains, Phase IV (KMG-IV): sequencing the most valuable type-strain genomes for metagenomic binning, comparative biology and taxonomic classification.</title>
        <authorList>
            <person name="Goeker M."/>
        </authorList>
    </citation>
    <scope>NUCLEOTIDE SEQUENCE [LARGE SCALE GENOMIC DNA]</scope>
    <source>
        <strain evidence="2 3">DSM 45775</strain>
    </source>
</reference>
<dbReference type="Proteomes" id="UP000295705">
    <property type="component" value="Unassembled WGS sequence"/>
</dbReference>
<dbReference type="OrthoDB" id="4248066at2"/>
<evidence type="ECO:0000313" key="3">
    <source>
        <dbReference type="Proteomes" id="UP000295705"/>
    </source>
</evidence>
<proteinExistence type="predicted"/>
<evidence type="ECO:0000313" key="2">
    <source>
        <dbReference type="EMBL" id="TDQ60857.1"/>
    </source>
</evidence>
<name>A0A4R6VHJ1_9PSEU</name>
<sequence>MRIVIAGGHGKIALRLERQAAARGDATVALIRDPAQSDDVRDAGAEPVVADLEATAPGELAEHLTGADAVVFAAGAGPGSTAERKGTVDRDAALLLADAAAAAGVRRYVLVSAMNIDSPPAVEDDDSVWAHYVRAKKAAEDALRARADDGVLDLTILRPGRLTDDPGTGLVRLGTVDGQPPVGYGEVTREDVAAVVLALLDAPATTGAVLDLVGGTVPPAQAVAALSGANAPR</sequence>
<accession>A0A4R6VHJ1</accession>
<keyword evidence="3" id="KW-1185">Reference proteome</keyword>
<dbReference type="PANTHER" id="PTHR15020:SF50">
    <property type="entry name" value="UPF0659 PROTEIN YMR090W"/>
    <property type="match status" value="1"/>
</dbReference>
<dbReference type="Pfam" id="PF13460">
    <property type="entry name" value="NAD_binding_10"/>
    <property type="match status" value="1"/>
</dbReference>
<gene>
    <name evidence="2" type="ORF">EV188_103360</name>
</gene>
<dbReference type="InterPro" id="IPR036291">
    <property type="entry name" value="NAD(P)-bd_dom_sf"/>
</dbReference>
<dbReference type="RefSeq" id="WP_133826681.1">
    <property type="nucleotide sequence ID" value="NZ_BAABHR010000024.1"/>
</dbReference>
<dbReference type="EMBL" id="SNYO01000003">
    <property type="protein sequence ID" value="TDQ60857.1"/>
    <property type="molecule type" value="Genomic_DNA"/>
</dbReference>
<dbReference type="SUPFAM" id="SSF51735">
    <property type="entry name" value="NAD(P)-binding Rossmann-fold domains"/>
    <property type="match status" value="1"/>
</dbReference>
<feature type="domain" description="NAD(P)-binding" evidence="1">
    <location>
        <begin position="7"/>
        <end position="203"/>
    </location>
</feature>
<dbReference type="InterPro" id="IPR016040">
    <property type="entry name" value="NAD(P)-bd_dom"/>
</dbReference>
<organism evidence="2 3">
    <name type="scientific">Actinomycetospora succinea</name>
    <dbReference type="NCBI Taxonomy" id="663603"/>
    <lineage>
        <taxon>Bacteria</taxon>
        <taxon>Bacillati</taxon>
        <taxon>Actinomycetota</taxon>
        <taxon>Actinomycetes</taxon>
        <taxon>Pseudonocardiales</taxon>
        <taxon>Pseudonocardiaceae</taxon>
        <taxon>Actinomycetospora</taxon>
    </lineage>
</organism>
<protein>
    <submittedName>
        <fullName evidence="2">Putative NAD(P)-binding protein</fullName>
    </submittedName>
</protein>
<evidence type="ECO:0000259" key="1">
    <source>
        <dbReference type="Pfam" id="PF13460"/>
    </source>
</evidence>
<dbReference type="PANTHER" id="PTHR15020">
    <property type="entry name" value="FLAVIN REDUCTASE-RELATED"/>
    <property type="match status" value="1"/>
</dbReference>
<comment type="caution">
    <text evidence="2">The sequence shown here is derived from an EMBL/GenBank/DDBJ whole genome shotgun (WGS) entry which is preliminary data.</text>
</comment>
<dbReference type="Gene3D" id="3.40.50.720">
    <property type="entry name" value="NAD(P)-binding Rossmann-like Domain"/>
    <property type="match status" value="1"/>
</dbReference>
<dbReference type="AlphaFoldDB" id="A0A4R6VHJ1"/>